<evidence type="ECO:0000313" key="2">
    <source>
        <dbReference type="EMBL" id="GAA4651689.1"/>
    </source>
</evidence>
<dbReference type="SUPFAM" id="SSF81301">
    <property type="entry name" value="Nucleotidyltransferase"/>
    <property type="match status" value="1"/>
</dbReference>
<accession>A0ABP8V8D4</accession>
<sequence>MELLRSQVGDDGYYESMKMEPSVRTKTLDSLINKAFVRKKGKYQDPYADITDKVGIRFVVLLTRDINVLQGIVESHPDWEYSLDRDFQQEKDKDPRLFDYQSMHYVVRAKRDIDLHSATGDLQVSEGTPCEIQIRTLLQHAYAEVTHDTLYKGNVTADALVHRTIAKSMALMETTDDLLVKAKELLAGPGQQLESWETVLKDRFKQIISGQDVCYEYDVKSMSFVLDALQELLSKETPEKFQEFWDNPENKYMESQIIDHWNDDTLYRQPTITLLYYLANRRRHLLPKVWPLPHDSLNGIYRDLGLAPTW</sequence>
<evidence type="ECO:0000259" key="1">
    <source>
        <dbReference type="SMART" id="SM00954"/>
    </source>
</evidence>
<dbReference type="SMART" id="SM00954">
    <property type="entry name" value="RelA_SpoT"/>
    <property type="match status" value="1"/>
</dbReference>
<comment type="caution">
    <text evidence="2">The sequence shown here is derived from an EMBL/GenBank/DDBJ whole genome shotgun (WGS) entry which is preliminary data.</text>
</comment>
<reference evidence="3" key="1">
    <citation type="journal article" date="2019" name="Int. J. Syst. Evol. Microbiol.">
        <title>The Global Catalogue of Microorganisms (GCM) 10K type strain sequencing project: providing services to taxonomists for standard genome sequencing and annotation.</title>
        <authorList>
            <consortium name="The Broad Institute Genomics Platform"/>
            <consortium name="The Broad Institute Genome Sequencing Center for Infectious Disease"/>
            <person name="Wu L."/>
            <person name="Ma J."/>
        </authorList>
    </citation>
    <scope>NUCLEOTIDE SEQUENCE [LARGE SCALE GENOMIC DNA]</scope>
    <source>
        <strain evidence="3">JCM 17805</strain>
    </source>
</reference>
<dbReference type="EMBL" id="BAABFL010000459">
    <property type="protein sequence ID" value="GAA4651689.1"/>
    <property type="molecule type" value="Genomic_DNA"/>
</dbReference>
<dbReference type="Gene3D" id="3.30.460.10">
    <property type="entry name" value="Beta Polymerase, domain 2"/>
    <property type="match status" value="1"/>
</dbReference>
<proteinExistence type="predicted"/>
<dbReference type="InterPro" id="IPR043519">
    <property type="entry name" value="NT_sf"/>
</dbReference>
<gene>
    <name evidence="2" type="ORF">GCM10023116_39730</name>
</gene>
<organism evidence="2 3">
    <name type="scientific">Kistimonas scapharcae</name>
    <dbReference type="NCBI Taxonomy" id="1036133"/>
    <lineage>
        <taxon>Bacteria</taxon>
        <taxon>Pseudomonadati</taxon>
        <taxon>Pseudomonadota</taxon>
        <taxon>Gammaproteobacteria</taxon>
        <taxon>Oceanospirillales</taxon>
        <taxon>Endozoicomonadaceae</taxon>
        <taxon>Kistimonas</taxon>
    </lineage>
</organism>
<dbReference type="RefSeq" id="WP_345198110.1">
    <property type="nucleotide sequence ID" value="NZ_BAABFL010000459.1"/>
</dbReference>
<feature type="domain" description="RelA/SpoT" evidence="1">
    <location>
        <begin position="23"/>
        <end position="157"/>
    </location>
</feature>
<dbReference type="CDD" id="cd05399">
    <property type="entry name" value="NT_Rel-Spo_like"/>
    <property type="match status" value="1"/>
</dbReference>
<dbReference type="PANTHER" id="PTHR41773:SF1">
    <property type="entry name" value="RELA_SPOT DOMAIN-CONTAINING PROTEIN"/>
    <property type="match status" value="1"/>
</dbReference>
<dbReference type="PANTHER" id="PTHR41773">
    <property type="entry name" value="GTP PYROPHOSPHATASE-RELATED"/>
    <property type="match status" value="1"/>
</dbReference>
<dbReference type="Pfam" id="PF04607">
    <property type="entry name" value="RelA_SpoT"/>
    <property type="match status" value="1"/>
</dbReference>
<dbReference type="Proteomes" id="UP001500604">
    <property type="component" value="Unassembled WGS sequence"/>
</dbReference>
<keyword evidence="3" id="KW-1185">Reference proteome</keyword>
<evidence type="ECO:0000313" key="3">
    <source>
        <dbReference type="Proteomes" id="UP001500604"/>
    </source>
</evidence>
<protein>
    <submittedName>
        <fullName evidence="2">RelA/SpoT domain-containing protein</fullName>
    </submittedName>
</protein>
<name>A0ABP8V8D4_9GAMM</name>
<dbReference type="InterPro" id="IPR007685">
    <property type="entry name" value="RelA_SpoT"/>
</dbReference>